<keyword evidence="3" id="KW-1185">Reference proteome</keyword>
<proteinExistence type="predicted"/>
<dbReference type="Proteomes" id="UP001569153">
    <property type="component" value="Unassembled WGS sequence"/>
</dbReference>
<name>A0ABV4M3G0_9VIBR</name>
<gene>
    <name evidence="2" type="ORF">ACED38_05160</name>
</gene>
<evidence type="ECO:0000313" key="2">
    <source>
        <dbReference type="EMBL" id="MEZ8194276.1"/>
    </source>
</evidence>
<comment type="caution">
    <text evidence="2">The sequence shown here is derived from an EMBL/GenBank/DDBJ whole genome shotgun (WGS) entry which is preliminary data.</text>
</comment>
<evidence type="ECO:0000256" key="1">
    <source>
        <dbReference type="SAM" id="SignalP"/>
    </source>
</evidence>
<dbReference type="EMBL" id="JBGOOT010000002">
    <property type="protein sequence ID" value="MEZ8194276.1"/>
    <property type="molecule type" value="Genomic_DNA"/>
</dbReference>
<protein>
    <recommendedName>
        <fullName evidence="4">Lipoprotein</fullName>
    </recommendedName>
</protein>
<keyword evidence="1" id="KW-0732">Signal</keyword>
<evidence type="ECO:0000313" key="3">
    <source>
        <dbReference type="Proteomes" id="UP001569153"/>
    </source>
</evidence>
<accession>A0ABV4M3G0</accession>
<feature type="signal peptide" evidence="1">
    <location>
        <begin position="1"/>
        <end position="22"/>
    </location>
</feature>
<reference evidence="2 3" key="1">
    <citation type="submission" date="2024-06" db="EMBL/GenBank/DDBJ databases">
        <authorList>
            <person name="Steensen K."/>
            <person name="Seneca J."/>
            <person name="Bartlau N."/>
            <person name="Yu A.X."/>
            <person name="Polz M.F."/>
        </authorList>
    </citation>
    <scope>NUCLEOTIDE SEQUENCE [LARGE SCALE GENOMIC DNA]</scope>
    <source>
        <strain evidence="2 3">FF146</strain>
    </source>
</reference>
<dbReference type="PROSITE" id="PS51257">
    <property type="entry name" value="PROKAR_LIPOPROTEIN"/>
    <property type="match status" value="1"/>
</dbReference>
<evidence type="ECO:0008006" key="4">
    <source>
        <dbReference type="Google" id="ProtNLM"/>
    </source>
</evidence>
<organism evidence="2 3">
    <name type="scientific">Vibrio cortegadensis</name>
    <dbReference type="NCBI Taxonomy" id="1328770"/>
    <lineage>
        <taxon>Bacteria</taxon>
        <taxon>Pseudomonadati</taxon>
        <taxon>Pseudomonadota</taxon>
        <taxon>Gammaproteobacteria</taxon>
        <taxon>Vibrionales</taxon>
        <taxon>Vibrionaceae</taxon>
        <taxon>Vibrio</taxon>
    </lineage>
</organism>
<sequence>MKKTIIASLLSTLMLSGCISTGGESADEPLSYDVLREKGSELAISSDDSHYEPSTVVEVETVRLAVNTAFLAAKPAYERYTEELIATPALGNFFAATEAASTDEEKKAIYDALSPKNKATVDKFLASSMFSEIMSGLGDAAKPALKSVAMMTTINASDALQNVGFLNLINEKDKFSHTTDQVLYLNDSVISAYNNYKVVSSFNTAK</sequence>
<dbReference type="RefSeq" id="WP_136994973.1">
    <property type="nucleotide sequence ID" value="NZ_JBGOOT010000002.1"/>
</dbReference>
<feature type="chain" id="PRO_5045454548" description="Lipoprotein" evidence="1">
    <location>
        <begin position="23"/>
        <end position="206"/>
    </location>
</feature>